<evidence type="ECO:0000313" key="4">
    <source>
        <dbReference type="Proteomes" id="UP000006247"/>
    </source>
</evidence>
<evidence type="ECO:0000256" key="2">
    <source>
        <dbReference type="SAM" id="Phobius"/>
    </source>
</evidence>
<dbReference type="Proteomes" id="UP000006247">
    <property type="component" value="Unassembled WGS sequence"/>
</dbReference>
<evidence type="ECO:0000313" key="3">
    <source>
        <dbReference type="EMBL" id="EEG25648.1"/>
    </source>
</evidence>
<name>C0E789_9CORY</name>
<keyword evidence="2" id="KW-0812">Transmembrane</keyword>
<gene>
    <name evidence="3" type="ORF">CORMATOL_02878</name>
</gene>
<keyword evidence="2" id="KW-1133">Transmembrane helix</keyword>
<accession>C0E789</accession>
<dbReference type="AlphaFoldDB" id="C0E789"/>
<dbReference type="EMBL" id="ACEB01000051">
    <property type="protein sequence ID" value="EEG25648.1"/>
    <property type="molecule type" value="Genomic_DNA"/>
</dbReference>
<sequence length="165" mass="18165">MVKFGVWVVDLMLQCAVGILNAAGHDRGGVVWLELTLELDLVGFVWPFSVFYVAFFSRLRGCWRGFGGQGCPGRDARGEGSRRQAATRASTTPERRADAGVVSLCHAPTVAVKGRNFLGHPPTLFAPLASPTRKLIQPVRKLIYINRQKSRKNMPSTLGFLTPRN</sequence>
<organism evidence="3 4">
    <name type="scientific">Corynebacterium matruchotii ATCC 33806</name>
    <dbReference type="NCBI Taxonomy" id="566549"/>
    <lineage>
        <taxon>Bacteria</taxon>
        <taxon>Bacillati</taxon>
        <taxon>Actinomycetota</taxon>
        <taxon>Actinomycetes</taxon>
        <taxon>Mycobacteriales</taxon>
        <taxon>Corynebacteriaceae</taxon>
        <taxon>Corynebacterium</taxon>
    </lineage>
</organism>
<proteinExistence type="predicted"/>
<dbReference type="HOGENOM" id="CLU_1608101_0_0_11"/>
<evidence type="ECO:0000256" key="1">
    <source>
        <dbReference type="SAM" id="MobiDB-lite"/>
    </source>
</evidence>
<reference evidence="3 4" key="1">
    <citation type="submission" date="2009-01" db="EMBL/GenBank/DDBJ databases">
        <authorList>
            <person name="Fulton L."/>
            <person name="Clifton S."/>
            <person name="Chinwalla A.T."/>
            <person name="Mitreva M."/>
            <person name="Sodergren E."/>
            <person name="Weinstock G."/>
            <person name="Clifton S."/>
            <person name="Dooling D.J."/>
            <person name="Fulton B."/>
            <person name="Minx P."/>
            <person name="Pepin K.H."/>
            <person name="Johnson M."/>
            <person name="Bhonagiri V."/>
            <person name="Nash W.E."/>
            <person name="Mardis E.R."/>
            <person name="Wilson R.K."/>
        </authorList>
    </citation>
    <scope>NUCLEOTIDE SEQUENCE [LARGE SCALE GENOMIC DNA]</scope>
    <source>
        <strain evidence="3 4">ATCC 33806</strain>
    </source>
</reference>
<keyword evidence="2" id="KW-0472">Membrane</keyword>
<protein>
    <submittedName>
        <fullName evidence="3">Uncharacterized protein</fullName>
    </submittedName>
</protein>
<feature type="region of interest" description="Disordered" evidence="1">
    <location>
        <begin position="72"/>
        <end position="94"/>
    </location>
</feature>
<comment type="caution">
    <text evidence="3">The sequence shown here is derived from an EMBL/GenBank/DDBJ whole genome shotgun (WGS) entry which is preliminary data.</text>
</comment>
<feature type="transmembrane region" description="Helical" evidence="2">
    <location>
        <begin position="41"/>
        <end position="59"/>
    </location>
</feature>